<evidence type="ECO:0000313" key="2">
    <source>
        <dbReference type="EMBL" id="EDO63087.1"/>
    </source>
</evidence>
<dbReference type="CDD" id="cd06127">
    <property type="entry name" value="DEDDh"/>
    <property type="match status" value="1"/>
</dbReference>
<dbReference type="GO" id="GO:0008408">
    <property type="term" value="F:3'-5' exonuclease activity"/>
    <property type="evidence" value="ECO:0007669"/>
    <property type="project" value="TreeGrafter"/>
</dbReference>
<organism evidence="2 3">
    <name type="scientific">[Clostridium] leptum DSM 753</name>
    <dbReference type="NCBI Taxonomy" id="428125"/>
    <lineage>
        <taxon>Bacteria</taxon>
        <taxon>Bacillati</taxon>
        <taxon>Bacillota</taxon>
        <taxon>Clostridia</taxon>
        <taxon>Eubacteriales</taxon>
        <taxon>Oscillospiraceae</taxon>
        <taxon>Oscillospiraceae incertae sedis</taxon>
    </lineage>
</organism>
<gene>
    <name evidence="2" type="ORF">CLOLEP_00168</name>
</gene>
<feature type="domain" description="Exonuclease" evidence="1">
    <location>
        <begin position="15"/>
        <end position="165"/>
    </location>
</feature>
<dbReference type="EMBL" id="ABCB02000007">
    <property type="protein sequence ID" value="EDO63087.1"/>
    <property type="molecule type" value="Genomic_DNA"/>
</dbReference>
<dbReference type="SMART" id="SM00479">
    <property type="entry name" value="EXOIII"/>
    <property type="match status" value="1"/>
</dbReference>
<accession>A7VNP2</accession>
<proteinExistence type="predicted"/>
<dbReference type="Gene3D" id="3.30.420.10">
    <property type="entry name" value="Ribonuclease H-like superfamily/Ribonuclease H"/>
    <property type="match status" value="1"/>
</dbReference>
<reference evidence="2 3" key="1">
    <citation type="submission" date="2007-08" db="EMBL/GenBank/DDBJ databases">
        <title>Draft genome sequence of Clostridium leptum (DSM 753).</title>
        <authorList>
            <person name="Sudarsanam P."/>
            <person name="Ley R."/>
            <person name="Guruge J."/>
            <person name="Turnbaugh P.J."/>
            <person name="Mahowald M."/>
            <person name="Liep D."/>
            <person name="Gordon J."/>
        </authorList>
    </citation>
    <scope>NUCLEOTIDE SEQUENCE [LARGE SCALE GENOMIC DNA]</scope>
    <source>
        <strain evidence="2 3">DSM 753</strain>
    </source>
</reference>
<dbReference type="InterPro" id="IPR036397">
    <property type="entry name" value="RNaseH_sf"/>
</dbReference>
<dbReference type="Pfam" id="PF00929">
    <property type="entry name" value="RNase_T"/>
    <property type="match status" value="1"/>
</dbReference>
<name>A7VNP2_9FIRM</name>
<dbReference type="AlphaFoldDB" id="A7VNP2"/>
<dbReference type="PANTHER" id="PTHR30231:SF37">
    <property type="entry name" value="EXODEOXYRIBONUCLEASE 10"/>
    <property type="match status" value="1"/>
</dbReference>
<keyword evidence="2" id="KW-0540">Nuclease</keyword>
<dbReference type="GO" id="GO:0003676">
    <property type="term" value="F:nucleic acid binding"/>
    <property type="evidence" value="ECO:0007669"/>
    <property type="project" value="InterPro"/>
</dbReference>
<evidence type="ECO:0000259" key="1">
    <source>
        <dbReference type="SMART" id="SM00479"/>
    </source>
</evidence>
<reference evidence="2 3" key="2">
    <citation type="submission" date="2007-08" db="EMBL/GenBank/DDBJ databases">
        <authorList>
            <person name="Fulton L."/>
            <person name="Clifton S."/>
            <person name="Fulton B."/>
            <person name="Xu J."/>
            <person name="Minx P."/>
            <person name="Pepin K.H."/>
            <person name="Johnson M."/>
            <person name="Thiruvilangam P."/>
            <person name="Bhonagiri V."/>
            <person name="Nash W.E."/>
            <person name="Wang C."/>
            <person name="Mardis E.R."/>
            <person name="Wilson R.K."/>
        </authorList>
    </citation>
    <scope>NUCLEOTIDE SEQUENCE [LARGE SCALE GENOMIC DNA]</scope>
    <source>
        <strain evidence="2 3">DSM 753</strain>
    </source>
</reference>
<protein>
    <submittedName>
        <fullName evidence="2">Exonuclease</fullName>
    </submittedName>
</protein>
<comment type="caution">
    <text evidence="2">The sequence shown here is derived from an EMBL/GenBank/DDBJ whole genome shotgun (WGS) entry which is preliminary data.</text>
</comment>
<dbReference type="GO" id="GO:0005829">
    <property type="term" value="C:cytosol"/>
    <property type="evidence" value="ECO:0007669"/>
    <property type="project" value="TreeGrafter"/>
</dbReference>
<dbReference type="Proteomes" id="UP000003490">
    <property type="component" value="Unassembled WGS sequence"/>
</dbReference>
<evidence type="ECO:0000313" key="3">
    <source>
        <dbReference type="Proteomes" id="UP000003490"/>
    </source>
</evidence>
<dbReference type="InterPro" id="IPR012337">
    <property type="entry name" value="RNaseH-like_sf"/>
</dbReference>
<dbReference type="InterPro" id="IPR013520">
    <property type="entry name" value="Ribonucl_H"/>
</dbReference>
<sequence length="172" mass="19106">MTTHWIPEQLLEPGVGVILDTETTDLDGRIIEISIIDAATGTVLMDQLINPQGAPICAEARTVHHISPDDLATAPTFTQVRPRLEDVVADRVVMAWNAPFDRERIEAEYALAGLDAPAWPWCCLMRLEASVMGCQWRRLDGPHRGLGDVIAARRRLIALQEMRVARMTSEGQ</sequence>
<keyword evidence="2" id="KW-0269">Exonuclease</keyword>
<keyword evidence="2" id="KW-0378">Hydrolase</keyword>
<dbReference type="SUPFAM" id="SSF53098">
    <property type="entry name" value="Ribonuclease H-like"/>
    <property type="match status" value="1"/>
</dbReference>
<dbReference type="PANTHER" id="PTHR30231">
    <property type="entry name" value="DNA POLYMERASE III SUBUNIT EPSILON"/>
    <property type="match status" value="1"/>
</dbReference>
<dbReference type="eggNOG" id="COG0847">
    <property type="taxonomic scope" value="Bacteria"/>
</dbReference>
<dbReference type="OrthoDB" id="9803913at2"/>
<dbReference type="GO" id="GO:0045004">
    <property type="term" value="P:DNA replication proofreading"/>
    <property type="evidence" value="ECO:0007669"/>
    <property type="project" value="TreeGrafter"/>
</dbReference>
<dbReference type="HOGENOM" id="CLU_1426988_0_0_9"/>